<evidence type="ECO:0000313" key="1">
    <source>
        <dbReference type="EMBL" id="GBP64563.1"/>
    </source>
</evidence>
<name>A0A4C1XNC9_EUMVA</name>
<dbReference type="Proteomes" id="UP000299102">
    <property type="component" value="Unassembled WGS sequence"/>
</dbReference>
<dbReference type="AlphaFoldDB" id="A0A4C1XNC9"/>
<comment type="caution">
    <text evidence="1">The sequence shown here is derived from an EMBL/GenBank/DDBJ whole genome shotgun (WGS) entry which is preliminary data.</text>
</comment>
<keyword evidence="2" id="KW-1185">Reference proteome</keyword>
<evidence type="ECO:0000313" key="2">
    <source>
        <dbReference type="Proteomes" id="UP000299102"/>
    </source>
</evidence>
<sequence>MLFSDIDSGPYRNGHRYLVPFVRRLSATFMVAGCRGSPLRGFVSWGPFLTAQLYPLGGRRLAEFSEERGVGHSATSRALAQYT</sequence>
<protein>
    <submittedName>
        <fullName evidence="1">Uncharacterized protein</fullName>
    </submittedName>
</protein>
<gene>
    <name evidence="1" type="ORF">EVAR_89609_1</name>
</gene>
<reference evidence="1 2" key="1">
    <citation type="journal article" date="2019" name="Commun. Biol.">
        <title>The bagworm genome reveals a unique fibroin gene that provides high tensile strength.</title>
        <authorList>
            <person name="Kono N."/>
            <person name="Nakamura H."/>
            <person name="Ohtoshi R."/>
            <person name="Tomita M."/>
            <person name="Numata K."/>
            <person name="Arakawa K."/>
        </authorList>
    </citation>
    <scope>NUCLEOTIDE SEQUENCE [LARGE SCALE GENOMIC DNA]</scope>
</reference>
<proteinExistence type="predicted"/>
<organism evidence="1 2">
    <name type="scientific">Eumeta variegata</name>
    <name type="common">Bagworm moth</name>
    <name type="synonym">Eumeta japonica</name>
    <dbReference type="NCBI Taxonomy" id="151549"/>
    <lineage>
        <taxon>Eukaryota</taxon>
        <taxon>Metazoa</taxon>
        <taxon>Ecdysozoa</taxon>
        <taxon>Arthropoda</taxon>
        <taxon>Hexapoda</taxon>
        <taxon>Insecta</taxon>
        <taxon>Pterygota</taxon>
        <taxon>Neoptera</taxon>
        <taxon>Endopterygota</taxon>
        <taxon>Lepidoptera</taxon>
        <taxon>Glossata</taxon>
        <taxon>Ditrysia</taxon>
        <taxon>Tineoidea</taxon>
        <taxon>Psychidae</taxon>
        <taxon>Oiketicinae</taxon>
        <taxon>Eumeta</taxon>
    </lineage>
</organism>
<accession>A0A4C1XNC9</accession>
<dbReference type="EMBL" id="BGZK01000901">
    <property type="protein sequence ID" value="GBP64563.1"/>
    <property type="molecule type" value="Genomic_DNA"/>
</dbReference>